<organism evidence="1 2">
    <name type="scientific">Phyllachora maydis</name>
    <dbReference type="NCBI Taxonomy" id="1825666"/>
    <lineage>
        <taxon>Eukaryota</taxon>
        <taxon>Fungi</taxon>
        <taxon>Dikarya</taxon>
        <taxon>Ascomycota</taxon>
        <taxon>Pezizomycotina</taxon>
        <taxon>Sordariomycetes</taxon>
        <taxon>Sordariomycetidae</taxon>
        <taxon>Phyllachorales</taxon>
        <taxon>Phyllachoraceae</taxon>
        <taxon>Phyllachora</taxon>
    </lineage>
</organism>
<dbReference type="AlphaFoldDB" id="A0AAD9IBJ0"/>
<name>A0AAD9IBJ0_9PEZI</name>
<reference evidence="1" key="1">
    <citation type="journal article" date="2023" name="Mol. Plant Microbe Interact.">
        <title>Elucidating the Obligate Nature and Biological Capacity of an Invasive Fungal Corn Pathogen.</title>
        <authorList>
            <person name="MacCready J.S."/>
            <person name="Roggenkamp E.M."/>
            <person name="Gdanetz K."/>
            <person name="Chilvers M.I."/>
        </authorList>
    </citation>
    <scope>NUCLEOTIDE SEQUENCE</scope>
    <source>
        <strain evidence="1">PM02</strain>
    </source>
</reference>
<keyword evidence="2" id="KW-1185">Reference proteome</keyword>
<evidence type="ECO:0000313" key="1">
    <source>
        <dbReference type="EMBL" id="KAK2074708.1"/>
    </source>
</evidence>
<dbReference type="Proteomes" id="UP001217918">
    <property type="component" value="Unassembled WGS sequence"/>
</dbReference>
<proteinExistence type="predicted"/>
<gene>
    <name evidence="1" type="ORF">P8C59_008892</name>
</gene>
<accession>A0AAD9IBJ0</accession>
<protein>
    <submittedName>
        <fullName evidence="1">Uncharacterized protein</fullName>
    </submittedName>
</protein>
<sequence>MTIRLCTSRRCRNHLMMAIVEFQEAARGPGRRSMNGSPTTELRLRHQPSFYAQLGELMVRLATPKTVHDAY</sequence>
<dbReference type="EMBL" id="JAQQPM010000008">
    <property type="protein sequence ID" value="KAK2074708.1"/>
    <property type="molecule type" value="Genomic_DNA"/>
</dbReference>
<evidence type="ECO:0000313" key="2">
    <source>
        <dbReference type="Proteomes" id="UP001217918"/>
    </source>
</evidence>
<comment type="caution">
    <text evidence="1">The sequence shown here is derived from an EMBL/GenBank/DDBJ whole genome shotgun (WGS) entry which is preliminary data.</text>
</comment>